<protein>
    <submittedName>
        <fullName evidence="2 3">Uncharacterized protein</fullName>
    </submittedName>
</protein>
<reference evidence="2 4" key="1">
    <citation type="journal article" date="2014" name="BMC Genomics">
        <title>Genome sequence of Anopheles sinensis provides insight into genetics basis of mosquito competence for malaria parasites.</title>
        <authorList>
            <person name="Zhou D."/>
            <person name="Zhang D."/>
            <person name="Ding G."/>
            <person name="Shi L."/>
            <person name="Hou Q."/>
            <person name="Ye Y."/>
            <person name="Xu Y."/>
            <person name="Zhou H."/>
            <person name="Xiong C."/>
            <person name="Li S."/>
            <person name="Yu J."/>
            <person name="Hong S."/>
            <person name="Yu X."/>
            <person name="Zou P."/>
            <person name="Chen C."/>
            <person name="Chang X."/>
            <person name="Wang W."/>
            <person name="Lv Y."/>
            <person name="Sun Y."/>
            <person name="Ma L."/>
            <person name="Shen B."/>
            <person name="Zhu C."/>
        </authorList>
    </citation>
    <scope>NUCLEOTIDE SEQUENCE [LARGE SCALE GENOMIC DNA]</scope>
</reference>
<dbReference type="EMBL" id="KE525346">
    <property type="protein sequence ID" value="KFB49517.1"/>
    <property type="molecule type" value="Genomic_DNA"/>
</dbReference>
<keyword evidence="4" id="KW-1185">Reference proteome</keyword>
<proteinExistence type="predicted"/>
<dbReference type="AlphaFoldDB" id="A0A084WH23"/>
<evidence type="ECO:0000313" key="2">
    <source>
        <dbReference type="EMBL" id="KFB49517.1"/>
    </source>
</evidence>
<accession>A0A084WH23</accession>
<dbReference type="VEuPathDB" id="VectorBase:ASIC017721"/>
<dbReference type="EnsemblMetazoa" id="ASIC017721-RA">
    <property type="protein sequence ID" value="ASIC017721-PA"/>
    <property type="gene ID" value="ASIC017721"/>
</dbReference>
<organism evidence="2">
    <name type="scientific">Anopheles sinensis</name>
    <name type="common">Mosquito</name>
    <dbReference type="NCBI Taxonomy" id="74873"/>
    <lineage>
        <taxon>Eukaryota</taxon>
        <taxon>Metazoa</taxon>
        <taxon>Ecdysozoa</taxon>
        <taxon>Arthropoda</taxon>
        <taxon>Hexapoda</taxon>
        <taxon>Insecta</taxon>
        <taxon>Pterygota</taxon>
        <taxon>Neoptera</taxon>
        <taxon>Endopterygota</taxon>
        <taxon>Diptera</taxon>
        <taxon>Nematocera</taxon>
        <taxon>Culicoidea</taxon>
        <taxon>Culicidae</taxon>
        <taxon>Anophelinae</taxon>
        <taxon>Anopheles</taxon>
    </lineage>
</organism>
<sequence>MANLENVHPAGTTTPFDREGKLSHGKRRSSASGAQNSVYRPVETQIGHP</sequence>
<dbReference type="EMBL" id="ATLV01023778">
    <property type="status" value="NOT_ANNOTATED_CDS"/>
    <property type="molecule type" value="Genomic_DNA"/>
</dbReference>
<dbReference type="Proteomes" id="UP000030765">
    <property type="component" value="Unassembled WGS sequence"/>
</dbReference>
<evidence type="ECO:0000256" key="1">
    <source>
        <dbReference type="SAM" id="MobiDB-lite"/>
    </source>
</evidence>
<reference evidence="3" key="2">
    <citation type="submission" date="2020-05" db="UniProtKB">
        <authorList>
            <consortium name="EnsemblMetazoa"/>
        </authorList>
    </citation>
    <scope>IDENTIFICATION</scope>
</reference>
<gene>
    <name evidence="2" type="ORF">ZHAS_00017721</name>
</gene>
<name>A0A084WH23_ANOSI</name>
<evidence type="ECO:0000313" key="3">
    <source>
        <dbReference type="EnsemblMetazoa" id="ASIC017721-PA"/>
    </source>
</evidence>
<evidence type="ECO:0000313" key="4">
    <source>
        <dbReference type="Proteomes" id="UP000030765"/>
    </source>
</evidence>
<feature type="region of interest" description="Disordered" evidence="1">
    <location>
        <begin position="1"/>
        <end position="49"/>
    </location>
</feature>